<sequence length="364" mass="41671">MPVNVSFASDNIRYAKEKVPLSSVQDLWEAKAWKGERVHTQILVWTGKDIPELSFQVKDLSGKKGNRIEAENITAAFVRYTMADDFGEGCGARDLSVDDSSLVEDPIDIIDKIPVEANTVRPIWLSVQVPGNTPAGQYRGTIIINADKKHELKISLNILDHVLPPPSEWSYDFDIWQYPGPIARMHDVELWSEKHFELMKPYFTTLAKAGQKVISANIIEQPWGLDHVHFDDPSLIKWTLKKDGSWEYDFSVFDRYISFVMDCGITERINCYSMITWDLSFIYYDEASKKNNSITLTPGTDEYTKYWSGMIKEFTLHLKEKGWFTKTAIAVDERPVEHMQALIALVKDIDPDWKIALAGDSYHP</sequence>
<dbReference type="InterPro" id="IPR025150">
    <property type="entry name" value="GH123_cat"/>
</dbReference>
<proteinExistence type="predicted"/>
<feature type="non-terminal residue" evidence="3">
    <location>
        <position position="1"/>
    </location>
</feature>
<feature type="non-terminal residue" evidence="3">
    <location>
        <position position="364"/>
    </location>
</feature>
<gene>
    <name evidence="3" type="ORF">LCGC14_3003010</name>
</gene>
<dbReference type="AlphaFoldDB" id="A0A0F8XN23"/>
<name>A0A0F8XN23_9ZZZZ</name>
<protein>
    <submittedName>
        <fullName evidence="3">Uncharacterized protein</fullName>
    </submittedName>
</protein>
<evidence type="ECO:0000259" key="2">
    <source>
        <dbReference type="Pfam" id="PF22680"/>
    </source>
</evidence>
<feature type="domain" description="Glycoside hydrolase 123 catalytic" evidence="1">
    <location>
        <begin position="176"/>
        <end position="360"/>
    </location>
</feature>
<accession>A0A0F8XN23</accession>
<dbReference type="Pfam" id="PF13320">
    <property type="entry name" value="GH123_cat"/>
    <property type="match status" value="1"/>
</dbReference>
<evidence type="ECO:0000313" key="3">
    <source>
        <dbReference type="EMBL" id="KKK62570.1"/>
    </source>
</evidence>
<reference evidence="3" key="1">
    <citation type="journal article" date="2015" name="Nature">
        <title>Complex archaea that bridge the gap between prokaryotes and eukaryotes.</title>
        <authorList>
            <person name="Spang A."/>
            <person name="Saw J.H."/>
            <person name="Jorgensen S.L."/>
            <person name="Zaremba-Niedzwiedzka K."/>
            <person name="Martijn J."/>
            <person name="Lind A.E."/>
            <person name="van Eijk R."/>
            <person name="Schleper C."/>
            <person name="Guy L."/>
            <person name="Ettema T.J."/>
        </authorList>
    </citation>
    <scope>NUCLEOTIDE SEQUENCE</scope>
</reference>
<feature type="domain" description="Glycoside hydrolase 123 N-terminal" evidence="2">
    <location>
        <begin position="7"/>
        <end position="145"/>
    </location>
</feature>
<dbReference type="Pfam" id="PF22680">
    <property type="entry name" value="Glyco_hydro_123_N_2"/>
    <property type="match status" value="1"/>
</dbReference>
<comment type="caution">
    <text evidence="3">The sequence shown here is derived from an EMBL/GenBank/DDBJ whole genome shotgun (WGS) entry which is preliminary data.</text>
</comment>
<evidence type="ECO:0000259" key="1">
    <source>
        <dbReference type="Pfam" id="PF13320"/>
    </source>
</evidence>
<dbReference type="EMBL" id="LAZR01061928">
    <property type="protein sequence ID" value="KKK62570.1"/>
    <property type="molecule type" value="Genomic_DNA"/>
</dbReference>
<dbReference type="InterPro" id="IPR053850">
    <property type="entry name" value="Glyco_hydro_123_N_2"/>
</dbReference>
<organism evidence="3">
    <name type="scientific">marine sediment metagenome</name>
    <dbReference type="NCBI Taxonomy" id="412755"/>
    <lineage>
        <taxon>unclassified sequences</taxon>
        <taxon>metagenomes</taxon>
        <taxon>ecological metagenomes</taxon>
    </lineage>
</organism>